<feature type="transmembrane region" description="Helical" evidence="1">
    <location>
        <begin position="107"/>
        <end position="135"/>
    </location>
</feature>
<dbReference type="AlphaFoldDB" id="A0A8R1I260"/>
<sequence length="267" mass="31173">MSKAANFSFIGDLPTYQTSRHCCRLVKVTTLYYLLTYLLILQLVLLLFFCLLPEMDGAMKTFFLPPIFEDESKNSLKFKMQLLVAFGTVIWFSLITLSFVGHSKKNIYLHLPLIVLEFSISFCLLSAAGIALFIWKIGSKPGNRQNQQQLLTRCFVFSALFIFHAYYVFVLVLLQKDVKAKNKTEKFIARQQMIDEVCEEMAWEEEESEKYRALPLSNVYYHHREASISYSDGSLCSQELNTIYMSHQLQQAHRRFVTFYDEDEESY</sequence>
<reference evidence="3" key="1">
    <citation type="submission" date="2010-08" db="EMBL/GenBank/DDBJ databases">
        <authorList>
            <consortium name="Caenorhabditis japonica Sequencing Consortium"/>
            <person name="Wilson R.K."/>
        </authorList>
    </citation>
    <scope>NUCLEOTIDE SEQUENCE [LARGE SCALE GENOMIC DNA]</scope>
    <source>
        <strain evidence="3">DF5081</strain>
    </source>
</reference>
<accession>A0A8R1I260</accession>
<name>A0A8R1I260_CAEJA</name>
<feature type="transmembrane region" description="Helical" evidence="1">
    <location>
        <begin position="82"/>
        <end position="101"/>
    </location>
</feature>
<feature type="transmembrane region" description="Helical" evidence="1">
    <location>
        <begin position="155"/>
        <end position="174"/>
    </location>
</feature>
<dbReference type="EnsemblMetazoa" id="CJA14976.1">
    <property type="protein sequence ID" value="CJA14976.1"/>
    <property type="gene ID" value="WBGene00134180"/>
</dbReference>
<keyword evidence="1" id="KW-1133">Transmembrane helix</keyword>
<keyword evidence="3" id="KW-1185">Reference proteome</keyword>
<evidence type="ECO:0000313" key="3">
    <source>
        <dbReference type="Proteomes" id="UP000005237"/>
    </source>
</evidence>
<keyword evidence="1" id="KW-0472">Membrane</keyword>
<dbReference type="Proteomes" id="UP000005237">
    <property type="component" value="Unassembled WGS sequence"/>
</dbReference>
<organism evidence="2 3">
    <name type="scientific">Caenorhabditis japonica</name>
    <dbReference type="NCBI Taxonomy" id="281687"/>
    <lineage>
        <taxon>Eukaryota</taxon>
        <taxon>Metazoa</taxon>
        <taxon>Ecdysozoa</taxon>
        <taxon>Nematoda</taxon>
        <taxon>Chromadorea</taxon>
        <taxon>Rhabditida</taxon>
        <taxon>Rhabditina</taxon>
        <taxon>Rhabditomorpha</taxon>
        <taxon>Rhabditoidea</taxon>
        <taxon>Rhabditidae</taxon>
        <taxon>Peloderinae</taxon>
        <taxon>Caenorhabditis</taxon>
    </lineage>
</organism>
<reference evidence="2" key="2">
    <citation type="submission" date="2022-06" db="UniProtKB">
        <authorList>
            <consortium name="EnsemblMetazoa"/>
        </authorList>
    </citation>
    <scope>IDENTIFICATION</scope>
    <source>
        <strain evidence="2">DF5081</strain>
    </source>
</reference>
<evidence type="ECO:0000256" key="1">
    <source>
        <dbReference type="SAM" id="Phobius"/>
    </source>
</evidence>
<proteinExistence type="predicted"/>
<protein>
    <submittedName>
        <fullName evidence="2">Uncharacterized protein</fullName>
    </submittedName>
</protein>
<keyword evidence="1" id="KW-0812">Transmembrane</keyword>
<evidence type="ECO:0000313" key="2">
    <source>
        <dbReference type="EnsemblMetazoa" id="CJA14976.1"/>
    </source>
</evidence>
<feature type="transmembrane region" description="Helical" evidence="1">
    <location>
        <begin position="31"/>
        <end position="52"/>
    </location>
</feature>